<comment type="caution">
    <text evidence="3">The sequence shown here is derived from an EMBL/GenBank/DDBJ whole genome shotgun (WGS) entry which is preliminary data.</text>
</comment>
<evidence type="ECO:0000256" key="1">
    <source>
        <dbReference type="ARBA" id="ARBA00022664"/>
    </source>
</evidence>
<feature type="region of interest" description="Disordered" evidence="2">
    <location>
        <begin position="205"/>
        <end position="230"/>
    </location>
</feature>
<gene>
    <name evidence="3" type="ORF">D9613_001360</name>
</gene>
<evidence type="ECO:0008006" key="5">
    <source>
        <dbReference type="Google" id="ProtNLM"/>
    </source>
</evidence>
<evidence type="ECO:0000313" key="4">
    <source>
        <dbReference type="Proteomes" id="UP000521872"/>
    </source>
</evidence>
<evidence type="ECO:0000313" key="3">
    <source>
        <dbReference type="EMBL" id="KAF4623205.1"/>
    </source>
</evidence>
<dbReference type="GO" id="GO:0008270">
    <property type="term" value="F:zinc ion binding"/>
    <property type="evidence" value="ECO:0007669"/>
    <property type="project" value="InterPro"/>
</dbReference>
<keyword evidence="4" id="KW-1185">Reference proteome</keyword>
<organism evidence="3 4">
    <name type="scientific">Agrocybe pediades</name>
    <dbReference type="NCBI Taxonomy" id="84607"/>
    <lineage>
        <taxon>Eukaryota</taxon>
        <taxon>Fungi</taxon>
        <taxon>Dikarya</taxon>
        <taxon>Basidiomycota</taxon>
        <taxon>Agaricomycotina</taxon>
        <taxon>Agaricomycetes</taxon>
        <taxon>Agaricomycetidae</taxon>
        <taxon>Agaricales</taxon>
        <taxon>Agaricineae</taxon>
        <taxon>Strophariaceae</taxon>
        <taxon>Agrocybe</taxon>
    </lineage>
</organism>
<keyword evidence="1" id="KW-0507">mRNA processing</keyword>
<dbReference type="SUPFAM" id="SSF57756">
    <property type="entry name" value="Retrovirus zinc finger-like domains"/>
    <property type="match status" value="1"/>
</dbReference>
<dbReference type="GO" id="GO:0003676">
    <property type="term" value="F:nucleic acid binding"/>
    <property type="evidence" value="ECO:0007669"/>
    <property type="project" value="InterPro"/>
</dbReference>
<name>A0A8H4VWT1_9AGAR</name>
<dbReference type="Pfam" id="PF14223">
    <property type="entry name" value="Retrotran_gag_2"/>
    <property type="match status" value="1"/>
</dbReference>
<dbReference type="InterPro" id="IPR036875">
    <property type="entry name" value="Znf_CCHC_sf"/>
</dbReference>
<evidence type="ECO:0000256" key="2">
    <source>
        <dbReference type="SAM" id="MobiDB-lite"/>
    </source>
</evidence>
<dbReference type="AlphaFoldDB" id="A0A8H4VWT1"/>
<dbReference type="Proteomes" id="UP000521872">
    <property type="component" value="Unassembled WGS sequence"/>
</dbReference>
<dbReference type="GO" id="GO:0006397">
    <property type="term" value="P:mRNA processing"/>
    <property type="evidence" value="ECO:0007669"/>
    <property type="project" value="UniProtKB-KW"/>
</dbReference>
<dbReference type="Gene3D" id="4.10.60.10">
    <property type="entry name" value="Zinc finger, CCHC-type"/>
    <property type="match status" value="1"/>
</dbReference>
<protein>
    <recommendedName>
        <fullName evidence="5">CCHC-type domain-containing protein</fullName>
    </recommendedName>
</protein>
<feature type="region of interest" description="Disordered" evidence="2">
    <location>
        <begin position="278"/>
        <end position="300"/>
    </location>
</feature>
<dbReference type="EMBL" id="JAACJL010000001">
    <property type="protein sequence ID" value="KAF4623205.1"/>
    <property type="molecule type" value="Genomic_DNA"/>
</dbReference>
<sequence>MSTSDNNSVAKVKPLSNSNYTEWCGEMKAWLMRNGLWRLVSGKETKPSDPKEAEKWEIKEEKAAGEIYLLVESDQRVHFRGHEENPIKMWALLEAAHLSKKPGARFNAYDDLFSIRKQDDESLVDLGTRIEKAMQAIQNLRPADFKIETLDEELQCMALIRALPEDYRHLTMPLLLLDKLDKSVIIQAFRSEELNRQRQLGGESLNQAKAGGNGYKGKKPYNGGNRPQEDRDTCRYCKEKGHWLHNCPEIAKKKLFLPLSQKKTSFKDSWSLDNLDANIDESADSGRGGSGRIGRGYQCR</sequence>
<accession>A0A8H4VWT1</accession>
<proteinExistence type="predicted"/>
<reference evidence="3 4" key="1">
    <citation type="submission" date="2019-12" db="EMBL/GenBank/DDBJ databases">
        <authorList>
            <person name="Floudas D."/>
            <person name="Bentzer J."/>
            <person name="Ahren D."/>
            <person name="Johansson T."/>
            <person name="Persson P."/>
            <person name="Tunlid A."/>
        </authorList>
    </citation>
    <scope>NUCLEOTIDE SEQUENCE [LARGE SCALE GENOMIC DNA]</scope>
    <source>
        <strain evidence="3 4">CBS 102.39</strain>
    </source>
</reference>